<dbReference type="InterPro" id="IPR000725">
    <property type="entry name" value="Olfact_rcpt"/>
</dbReference>
<reference evidence="15" key="1">
    <citation type="submission" date="2025-08" db="UniProtKB">
        <authorList>
            <consortium name="Ensembl"/>
        </authorList>
    </citation>
    <scope>IDENTIFICATION</scope>
</reference>
<dbReference type="Proteomes" id="UP000694523">
    <property type="component" value="Unplaced"/>
</dbReference>
<evidence type="ECO:0000256" key="13">
    <source>
        <dbReference type="SAM" id="Phobius"/>
    </source>
</evidence>
<evidence type="ECO:0000313" key="16">
    <source>
        <dbReference type="Proteomes" id="UP000694523"/>
    </source>
</evidence>
<evidence type="ECO:0000256" key="6">
    <source>
        <dbReference type="ARBA" id="ARBA00022989"/>
    </source>
</evidence>
<keyword evidence="12" id="KW-0807">Transducer</keyword>
<keyword evidence="3" id="KW-0716">Sensory transduction</keyword>
<evidence type="ECO:0000256" key="2">
    <source>
        <dbReference type="ARBA" id="ARBA00022475"/>
    </source>
</evidence>
<feature type="transmembrane region" description="Helical" evidence="13">
    <location>
        <begin position="277"/>
        <end position="294"/>
    </location>
</feature>
<dbReference type="PRINTS" id="PR00245">
    <property type="entry name" value="OLFACTORYR"/>
</dbReference>
<keyword evidence="4 13" id="KW-0812">Transmembrane</keyword>
<keyword evidence="11" id="KW-0325">Glycoprotein</keyword>
<evidence type="ECO:0000256" key="8">
    <source>
        <dbReference type="ARBA" id="ARBA00023136"/>
    </source>
</evidence>
<dbReference type="InterPro" id="IPR017452">
    <property type="entry name" value="GPCR_Rhodpsn_7TM"/>
</dbReference>
<evidence type="ECO:0000256" key="10">
    <source>
        <dbReference type="ARBA" id="ARBA00023170"/>
    </source>
</evidence>
<dbReference type="PROSITE" id="PS50262">
    <property type="entry name" value="G_PROTEIN_RECEP_F1_2"/>
    <property type="match status" value="1"/>
</dbReference>
<dbReference type="GO" id="GO:0005549">
    <property type="term" value="F:odorant binding"/>
    <property type="evidence" value="ECO:0007669"/>
    <property type="project" value="TreeGrafter"/>
</dbReference>
<keyword evidence="8 13" id="KW-0472">Membrane</keyword>
<evidence type="ECO:0000259" key="14">
    <source>
        <dbReference type="PROSITE" id="PS50262"/>
    </source>
</evidence>
<dbReference type="Pfam" id="PF13853">
    <property type="entry name" value="7tm_4"/>
    <property type="match status" value="1"/>
</dbReference>
<feature type="transmembrane region" description="Helical" evidence="13">
    <location>
        <begin position="142"/>
        <end position="164"/>
    </location>
</feature>
<comment type="subcellular location">
    <subcellularLocation>
        <location evidence="1">Cell membrane</location>
        <topology evidence="1">Multi-pass membrane protein</topology>
    </subcellularLocation>
</comment>
<dbReference type="Gene3D" id="1.20.1070.10">
    <property type="entry name" value="Rhodopsin 7-helix transmembrane proteins"/>
    <property type="match status" value="1"/>
</dbReference>
<organism evidence="15 16">
    <name type="scientific">Neogobius melanostomus</name>
    <name type="common">round goby</name>
    <dbReference type="NCBI Taxonomy" id="47308"/>
    <lineage>
        <taxon>Eukaryota</taxon>
        <taxon>Metazoa</taxon>
        <taxon>Chordata</taxon>
        <taxon>Craniata</taxon>
        <taxon>Vertebrata</taxon>
        <taxon>Euteleostomi</taxon>
        <taxon>Actinopterygii</taxon>
        <taxon>Neopterygii</taxon>
        <taxon>Teleostei</taxon>
        <taxon>Neoteleostei</taxon>
        <taxon>Acanthomorphata</taxon>
        <taxon>Gobiaria</taxon>
        <taxon>Gobiiformes</taxon>
        <taxon>Gobioidei</taxon>
        <taxon>Gobiidae</taxon>
        <taxon>Benthophilinae</taxon>
        <taxon>Neogobiini</taxon>
        <taxon>Neogobius</taxon>
    </lineage>
</organism>
<dbReference type="InterPro" id="IPR052921">
    <property type="entry name" value="GPCR1_Superfamily_Member"/>
</dbReference>
<keyword evidence="7" id="KW-0297">G-protein coupled receptor</keyword>
<keyword evidence="2" id="KW-1003">Cell membrane</keyword>
<feature type="transmembrane region" description="Helical" evidence="13">
    <location>
        <begin position="246"/>
        <end position="265"/>
    </location>
</feature>
<evidence type="ECO:0000256" key="3">
    <source>
        <dbReference type="ARBA" id="ARBA00022606"/>
    </source>
</evidence>
<keyword evidence="9" id="KW-1015">Disulfide bond</keyword>
<dbReference type="SUPFAM" id="SSF81321">
    <property type="entry name" value="Family A G protein-coupled receptor-like"/>
    <property type="match status" value="1"/>
</dbReference>
<dbReference type="AlphaFoldDB" id="A0A8C6U667"/>
<feature type="domain" description="G-protein coupled receptors family 1 profile" evidence="14">
    <location>
        <begin position="39"/>
        <end position="291"/>
    </location>
</feature>
<proteinExistence type="predicted"/>
<evidence type="ECO:0000313" key="15">
    <source>
        <dbReference type="Ensembl" id="ENSNMLP00000028196.1"/>
    </source>
</evidence>
<dbReference type="Ensembl" id="ENSNMLT00000031488.1">
    <property type="protein sequence ID" value="ENSNMLP00000028196.1"/>
    <property type="gene ID" value="ENSNMLG00000017952.1"/>
</dbReference>
<evidence type="ECO:0000256" key="5">
    <source>
        <dbReference type="ARBA" id="ARBA00022725"/>
    </source>
</evidence>
<feature type="transmembrane region" description="Helical" evidence="13">
    <location>
        <begin position="24"/>
        <end position="48"/>
    </location>
</feature>
<dbReference type="PANTHER" id="PTHR26451:SF848">
    <property type="entry name" value="ODORANT RECEPTOR-RELATED"/>
    <property type="match status" value="1"/>
</dbReference>
<dbReference type="GO" id="GO:0005886">
    <property type="term" value="C:plasma membrane"/>
    <property type="evidence" value="ECO:0007669"/>
    <property type="project" value="UniProtKB-SubCell"/>
</dbReference>
<evidence type="ECO:0000256" key="11">
    <source>
        <dbReference type="ARBA" id="ARBA00023180"/>
    </source>
</evidence>
<keyword evidence="16" id="KW-1185">Reference proteome</keyword>
<dbReference type="PANTHER" id="PTHR26451">
    <property type="entry name" value="G_PROTEIN_RECEP_F1_2 DOMAIN-CONTAINING PROTEIN"/>
    <property type="match status" value="1"/>
</dbReference>
<sequence>MENGTSPVLLQLEGLMVPPSSRSLVFLSLLLSHVFIVGSNLGVVALVWSEHALHQPMYLLMCQLAVNEVMNNLAVVPRILWDMLLPVHRRLIPLGTCVTQAFAVHMYGWNIHAILILMSIDRYVAICRPLRYNENIPIMSKWVMLMTVFSWGLGFLLVSGLLGLSLRLTRCRFFIPAPYCSNASLFRLSCQNTFINNVYGITFTVVLLTGSIGSVVLTYGFITVACLTTRSRSLNRKALQTCSTHLLLYLIVLFSGLSVIALHRYPEYEEYRKMTSILYNVIPAVLNPFIYAFQCREIYQSLRRVFKRLRIDK</sequence>
<evidence type="ECO:0000256" key="4">
    <source>
        <dbReference type="ARBA" id="ARBA00022692"/>
    </source>
</evidence>
<evidence type="ECO:0000256" key="12">
    <source>
        <dbReference type="ARBA" id="ARBA00023224"/>
    </source>
</evidence>
<evidence type="ECO:0000256" key="9">
    <source>
        <dbReference type="ARBA" id="ARBA00023157"/>
    </source>
</evidence>
<keyword evidence="6 13" id="KW-1133">Transmembrane helix</keyword>
<evidence type="ECO:0000256" key="7">
    <source>
        <dbReference type="ARBA" id="ARBA00023040"/>
    </source>
</evidence>
<dbReference type="FunFam" id="1.20.1070.10:FF:000024">
    <property type="entry name" value="Olfactory receptor"/>
    <property type="match status" value="1"/>
</dbReference>
<keyword evidence="10" id="KW-0675">Receptor</keyword>
<reference evidence="15" key="2">
    <citation type="submission" date="2025-09" db="UniProtKB">
        <authorList>
            <consortium name="Ensembl"/>
        </authorList>
    </citation>
    <scope>IDENTIFICATION</scope>
</reference>
<keyword evidence="5" id="KW-0552">Olfaction</keyword>
<feature type="transmembrane region" description="Helical" evidence="13">
    <location>
        <begin position="198"/>
        <end position="225"/>
    </location>
</feature>
<accession>A0A8C6U667</accession>
<dbReference type="GO" id="GO:0004984">
    <property type="term" value="F:olfactory receptor activity"/>
    <property type="evidence" value="ECO:0007669"/>
    <property type="project" value="InterPro"/>
</dbReference>
<protein>
    <submittedName>
        <fullName evidence="15">Odorant receptor, family F, subfamily 115, member 15</fullName>
    </submittedName>
</protein>
<dbReference type="GO" id="GO:0004930">
    <property type="term" value="F:G protein-coupled receptor activity"/>
    <property type="evidence" value="ECO:0007669"/>
    <property type="project" value="UniProtKB-KW"/>
</dbReference>
<evidence type="ECO:0000256" key="1">
    <source>
        <dbReference type="ARBA" id="ARBA00004651"/>
    </source>
</evidence>
<name>A0A8C6U667_9GOBI</name>